<keyword evidence="1" id="KW-1133">Transmembrane helix</keyword>
<reference evidence="2" key="1">
    <citation type="submission" date="2021-02" db="EMBL/GenBank/DDBJ databases">
        <authorList>
            <person name="Dougan E. K."/>
            <person name="Rhodes N."/>
            <person name="Thang M."/>
            <person name="Chan C."/>
        </authorList>
    </citation>
    <scope>NUCLEOTIDE SEQUENCE</scope>
</reference>
<protein>
    <recommendedName>
        <fullName evidence="4">Transmembrane protein</fullName>
    </recommendedName>
</protein>
<accession>A0A813KVY5</accession>
<dbReference type="Proteomes" id="UP000626109">
    <property type="component" value="Unassembled WGS sequence"/>
</dbReference>
<feature type="transmembrane region" description="Helical" evidence="1">
    <location>
        <begin position="7"/>
        <end position="30"/>
    </location>
</feature>
<evidence type="ECO:0000313" key="3">
    <source>
        <dbReference type="Proteomes" id="UP000626109"/>
    </source>
</evidence>
<proteinExistence type="predicted"/>
<comment type="caution">
    <text evidence="2">The sequence shown here is derived from an EMBL/GenBank/DDBJ whole genome shotgun (WGS) entry which is preliminary data.</text>
</comment>
<dbReference type="EMBL" id="CAJNNW010032650">
    <property type="protein sequence ID" value="CAE8714519.1"/>
    <property type="molecule type" value="Genomic_DNA"/>
</dbReference>
<organism evidence="2 3">
    <name type="scientific">Polarella glacialis</name>
    <name type="common">Dinoflagellate</name>
    <dbReference type="NCBI Taxonomy" id="89957"/>
    <lineage>
        <taxon>Eukaryota</taxon>
        <taxon>Sar</taxon>
        <taxon>Alveolata</taxon>
        <taxon>Dinophyceae</taxon>
        <taxon>Suessiales</taxon>
        <taxon>Suessiaceae</taxon>
        <taxon>Polarella</taxon>
    </lineage>
</organism>
<keyword evidence="1" id="KW-0812">Transmembrane</keyword>
<feature type="transmembrane region" description="Helical" evidence="1">
    <location>
        <begin position="36"/>
        <end position="57"/>
    </location>
</feature>
<evidence type="ECO:0000256" key="1">
    <source>
        <dbReference type="SAM" id="Phobius"/>
    </source>
</evidence>
<feature type="transmembrane region" description="Helical" evidence="1">
    <location>
        <begin position="92"/>
        <end position="112"/>
    </location>
</feature>
<gene>
    <name evidence="2" type="ORF">PGLA2088_LOCUS38045</name>
</gene>
<evidence type="ECO:0000313" key="2">
    <source>
        <dbReference type="EMBL" id="CAE8714519.1"/>
    </source>
</evidence>
<dbReference type="AlphaFoldDB" id="A0A813KVY5"/>
<keyword evidence="1" id="KW-0472">Membrane</keyword>
<name>A0A813KVY5_POLGL</name>
<sequence length="132" mass="15448">MQLFHCFLVVVAVVIVIVIFAVVVVAFAFVGCSVVLLLFACCYCWLLVVVVLVVVVFRFQAAWLASELELRGLHRSLTLRTEKLRAKERQKFLLLWLLWLLLLVLLLFLIRARSSTFLRSLPQLMFECWWYQ</sequence>
<evidence type="ECO:0008006" key="4">
    <source>
        <dbReference type="Google" id="ProtNLM"/>
    </source>
</evidence>